<evidence type="ECO:0000313" key="3">
    <source>
        <dbReference type="WBParaSite" id="SSLN_0000772101-mRNA-1"/>
    </source>
</evidence>
<accession>A0A183ST95</accession>
<sequence length="208" mass="23853">MYGPARRRLVWKAGEFSSYLYLTLTCGSSKLGSSQRPTPGKRHDRRAKPLLCASPHPQRLREIQDASMARKAEEIQVYADSNEWKNLAATKCVYEPPTKEDAHVFSAKGNTLLTEKAQILKGWAEHFLSFLNQPYTLSNAAIDRWFEVETNADLYLLFSLSETIRGSSLLNNVEKIFVRIFLNRPFSYEREYQYQQQDSAAPDLSCPH</sequence>
<evidence type="ECO:0000313" key="1">
    <source>
        <dbReference type="EMBL" id="VDL93828.1"/>
    </source>
</evidence>
<organism evidence="3">
    <name type="scientific">Schistocephalus solidus</name>
    <name type="common">Tapeworm</name>
    <dbReference type="NCBI Taxonomy" id="70667"/>
    <lineage>
        <taxon>Eukaryota</taxon>
        <taxon>Metazoa</taxon>
        <taxon>Spiralia</taxon>
        <taxon>Lophotrochozoa</taxon>
        <taxon>Platyhelminthes</taxon>
        <taxon>Cestoda</taxon>
        <taxon>Eucestoda</taxon>
        <taxon>Diphyllobothriidea</taxon>
        <taxon>Diphyllobothriidae</taxon>
        <taxon>Schistocephalus</taxon>
    </lineage>
</organism>
<protein>
    <submittedName>
        <fullName evidence="3">Nuclear transport factor 2 family protein</fullName>
    </submittedName>
</protein>
<keyword evidence="2" id="KW-1185">Reference proteome</keyword>
<name>A0A183ST95_SCHSO</name>
<reference evidence="1 2" key="2">
    <citation type="submission" date="2018-11" db="EMBL/GenBank/DDBJ databases">
        <authorList>
            <consortium name="Pathogen Informatics"/>
        </authorList>
    </citation>
    <scope>NUCLEOTIDE SEQUENCE [LARGE SCALE GENOMIC DNA]</scope>
    <source>
        <strain evidence="1 2">NST_G2</strain>
    </source>
</reference>
<gene>
    <name evidence="1" type="ORF">SSLN_LOCUS7443</name>
</gene>
<dbReference type="EMBL" id="UYSU01034142">
    <property type="protein sequence ID" value="VDL93828.1"/>
    <property type="molecule type" value="Genomic_DNA"/>
</dbReference>
<proteinExistence type="predicted"/>
<dbReference type="Proteomes" id="UP000275846">
    <property type="component" value="Unassembled WGS sequence"/>
</dbReference>
<evidence type="ECO:0000313" key="2">
    <source>
        <dbReference type="Proteomes" id="UP000275846"/>
    </source>
</evidence>
<reference evidence="3" key="1">
    <citation type="submission" date="2016-06" db="UniProtKB">
        <authorList>
            <consortium name="WormBaseParasite"/>
        </authorList>
    </citation>
    <scope>IDENTIFICATION</scope>
</reference>
<dbReference type="WBParaSite" id="SSLN_0000772101-mRNA-1">
    <property type="protein sequence ID" value="SSLN_0000772101-mRNA-1"/>
    <property type="gene ID" value="SSLN_0000772101"/>
</dbReference>
<dbReference type="AlphaFoldDB" id="A0A183ST95"/>